<name>A0A3R9MUQ4_9BACT</name>
<dbReference type="AlphaFoldDB" id="A0A3R9MUQ4"/>
<feature type="chain" id="PRO_5018654679" evidence="1">
    <location>
        <begin position="27"/>
        <end position="264"/>
    </location>
</feature>
<proteinExistence type="predicted"/>
<dbReference type="InterPro" id="IPR006869">
    <property type="entry name" value="DUF547"/>
</dbReference>
<gene>
    <name evidence="3" type="ORF">EI293_17590</name>
</gene>
<evidence type="ECO:0000313" key="3">
    <source>
        <dbReference type="EMBL" id="RSK41237.1"/>
    </source>
</evidence>
<feature type="domain" description="DUF547" evidence="2">
    <location>
        <begin position="87"/>
        <end position="201"/>
    </location>
</feature>
<organism evidence="3 4">
    <name type="scientific">Hymenobacter perfusus</name>
    <dbReference type="NCBI Taxonomy" id="1236770"/>
    <lineage>
        <taxon>Bacteria</taxon>
        <taxon>Pseudomonadati</taxon>
        <taxon>Bacteroidota</taxon>
        <taxon>Cytophagia</taxon>
        <taxon>Cytophagales</taxon>
        <taxon>Hymenobacteraceae</taxon>
        <taxon>Hymenobacter</taxon>
    </lineage>
</organism>
<comment type="caution">
    <text evidence="3">The sequence shown here is derived from an EMBL/GenBank/DDBJ whole genome shotgun (WGS) entry which is preliminary data.</text>
</comment>
<dbReference type="EMBL" id="RWIU01000006">
    <property type="protein sequence ID" value="RSK41237.1"/>
    <property type="molecule type" value="Genomic_DNA"/>
</dbReference>
<sequence length="264" mass="30309">MKFTYFFCQSVLFGALAGLSAQPVLATPPLTYLMAPVATNVDHSSFDRLLKKHVNEKGLVNYKGFKADQKEFSQYLELLSKNPPAASWSKQEQMAYWINAYNAYTIQLILNHYPVQSIKDIGSKIKIPFVTTPWAAEFFSIGGKKMSLDAIEHGTLRKKFNDPRIHFALVCASISCPRLRNEAYIAARLDRQLDEQGQDFLNNPVKNKVSKSNPQLSRYFDWYKGDWNENGQSVVKWVNRYSKTKLDTNANIGFLEYNWNLNEQ</sequence>
<evidence type="ECO:0000256" key="1">
    <source>
        <dbReference type="SAM" id="SignalP"/>
    </source>
</evidence>
<dbReference type="Proteomes" id="UP000270291">
    <property type="component" value="Unassembled WGS sequence"/>
</dbReference>
<feature type="signal peptide" evidence="1">
    <location>
        <begin position="1"/>
        <end position="26"/>
    </location>
</feature>
<evidence type="ECO:0000259" key="2">
    <source>
        <dbReference type="Pfam" id="PF04784"/>
    </source>
</evidence>
<accession>A0A3R9MUQ4</accession>
<keyword evidence="1" id="KW-0732">Signal</keyword>
<evidence type="ECO:0000313" key="4">
    <source>
        <dbReference type="Proteomes" id="UP000270291"/>
    </source>
</evidence>
<protein>
    <submittedName>
        <fullName evidence="3">DUF547 domain-containing protein</fullName>
    </submittedName>
</protein>
<dbReference type="Pfam" id="PF04784">
    <property type="entry name" value="DUF547"/>
    <property type="match status" value="1"/>
</dbReference>
<reference evidence="3 4" key="1">
    <citation type="submission" date="2018-12" db="EMBL/GenBank/DDBJ databases">
        <authorList>
            <person name="Feng G."/>
            <person name="Zhu H."/>
        </authorList>
    </citation>
    <scope>NUCLEOTIDE SEQUENCE [LARGE SCALE GENOMIC DNA]</scope>
    <source>
        <strain evidence="3 4">LMG 26000</strain>
    </source>
</reference>
<dbReference type="OrthoDB" id="526867at2"/>
<dbReference type="PANTHER" id="PTHR46361">
    <property type="entry name" value="ELECTRON CARRIER/ PROTEIN DISULFIDE OXIDOREDUCTASE"/>
    <property type="match status" value="1"/>
</dbReference>
<dbReference type="PANTHER" id="PTHR46361:SF3">
    <property type="entry name" value="ELECTRON CARRIER_ PROTEIN DISULFIDE OXIDOREDUCTASE"/>
    <property type="match status" value="1"/>
</dbReference>
<keyword evidence="4" id="KW-1185">Reference proteome</keyword>